<feature type="non-terminal residue" evidence="2">
    <location>
        <position position="1"/>
    </location>
</feature>
<protein>
    <recommendedName>
        <fullName evidence="1">Unconventional myosin-Va/b domain-containing protein</fullName>
    </recommendedName>
</protein>
<evidence type="ECO:0000313" key="3">
    <source>
        <dbReference type="Proteomes" id="UP001529510"/>
    </source>
</evidence>
<comment type="caution">
    <text evidence="2">The sequence shown here is derived from an EMBL/GenBank/DDBJ whole genome shotgun (WGS) entry which is preliminary data.</text>
</comment>
<accession>A0ABD0P7N4</accession>
<dbReference type="Proteomes" id="UP001529510">
    <property type="component" value="Unassembled WGS sequence"/>
</dbReference>
<dbReference type="InterPro" id="IPR058662">
    <property type="entry name" value="Myo5a/b_dom"/>
</dbReference>
<sequence length="51" mass="5550">AEAGSAAPGSPAYTVLLDQLNASNEELEVRKEEVLILRSQLVSQKEAMQHK</sequence>
<proteinExistence type="predicted"/>
<feature type="domain" description="Unconventional myosin-Va/b" evidence="1">
    <location>
        <begin position="5"/>
        <end position="44"/>
    </location>
</feature>
<evidence type="ECO:0000313" key="2">
    <source>
        <dbReference type="EMBL" id="KAL0169008.1"/>
    </source>
</evidence>
<keyword evidence="3" id="KW-1185">Reference proteome</keyword>
<organism evidence="2 3">
    <name type="scientific">Cirrhinus mrigala</name>
    <name type="common">Mrigala</name>
    <dbReference type="NCBI Taxonomy" id="683832"/>
    <lineage>
        <taxon>Eukaryota</taxon>
        <taxon>Metazoa</taxon>
        <taxon>Chordata</taxon>
        <taxon>Craniata</taxon>
        <taxon>Vertebrata</taxon>
        <taxon>Euteleostomi</taxon>
        <taxon>Actinopterygii</taxon>
        <taxon>Neopterygii</taxon>
        <taxon>Teleostei</taxon>
        <taxon>Ostariophysi</taxon>
        <taxon>Cypriniformes</taxon>
        <taxon>Cyprinidae</taxon>
        <taxon>Labeoninae</taxon>
        <taxon>Labeonini</taxon>
        <taxon>Cirrhinus</taxon>
    </lineage>
</organism>
<dbReference type="AlphaFoldDB" id="A0ABD0P7N4"/>
<dbReference type="EMBL" id="JAMKFB020000018">
    <property type="protein sequence ID" value="KAL0169008.1"/>
    <property type="molecule type" value="Genomic_DNA"/>
</dbReference>
<gene>
    <name evidence="2" type="ORF">M9458_037230</name>
</gene>
<reference evidence="2 3" key="1">
    <citation type="submission" date="2024-05" db="EMBL/GenBank/DDBJ databases">
        <title>Genome sequencing and assembly of Indian major carp, Cirrhinus mrigala (Hamilton, 1822).</title>
        <authorList>
            <person name="Mohindra V."/>
            <person name="Chowdhury L.M."/>
            <person name="Lal K."/>
            <person name="Jena J.K."/>
        </authorList>
    </citation>
    <scope>NUCLEOTIDE SEQUENCE [LARGE SCALE GENOMIC DNA]</scope>
    <source>
        <strain evidence="2">CM1030</strain>
        <tissue evidence="2">Blood</tissue>
    </source>
</reference>
<evidence type="ECO:0000259" key="1">
    <source>
        <dbReference type="Pfam" id="PF25966"/>
    </source>
</evidence>
<name>A0ABD0P7N4_CIRMR</name>
<dbReference type="Pfam" id="PF25966">
    <property type="entry name" value="Myo5a"/>
    <property type="match status" value="1"/>
</dbReference>
<feature type="non-terminal residue" evidence="2">
    <location>
        <position position="51"/>
    </location>
</feature>